<dbReference type="InterPro" id="IPR051932">
    <property type="entry name" value="Bact_StressResp_Reg"/>
</dbReference>
<gene>
    <name evidence="3" type="ORF">KS407_05640</name>
</gene>
<sequence>MSIRFFESLREFFINNKEQFEQHLLEEAVNVKDKIEEIHQIGKINLVKNAHTLTLAVIDERNEDLDVLAKKEGELWARASLTIEFKLEWIQSVRRTLWEFLYQYNVLKQSESSSLEAFFRMEKKYNDLIDKFLNGFFISYSKSKDDMLAEQRRLVESLSVPIIPVTATTGVLPLIGNIDEFRIKIMEEKVFQQISKSKIETIVLDLSGVAYVENDIIDHLVRIIDGFGMMGCKTVITGIRPEVAKSMVINGMSFEDKAESKGTLQSALLEFFSETQISN</sequence>
<evidence type="ECO:0000313" key="4">
    <source>
        <dbReference type="Proteomes" id="UP000790580"/>
    </source>
</evidence>
<evidence type="ECO:0000259" key="2">
    <source>
        <dbReference type="PROSITE" id="PS50801"/>
    </source>
</evidence>
<accession>A0ABS6JS83</accession>
<dbReference type="InterPro" id="IPR002645">
    <property type="entry name" value="STAS_dom"/>
</dbReference>
<dbReference type="Gene3D" id="3.30.750.24">
    <property type="entry name" value="STAS domain"/>
    <property type="match status" value="1"/>
</dbReference>
<dbReference type="PANTHER" id="PTHR33745">
    <property type="entry name" value="RSBT ANTAGONIST PROTEIN RSBS-RELATED"/>
    <property type="match status" value="1"/>
</dbReference>
<dbReference type="CDD" id="cd07041">
    <property type="entry name" value="STAS_RsbR_RsbS_like"/>
    <property type="match status" value="1"/>
</dbReference>
<dbReference type="InterPro" id="IPR036513">
    <property type="entry name" value="STAS_dom_sf"/>
</dbReference>
<feature type="domain" description="STAS" evidence="2">
    <location>
        <begin position="171"/>
        <end position="271"/>
    </location>
</feature>
<name>A0ABS6JS83_9BACI</name>
<comment type="caution">
    <text evidence="3">The sequence shown here is derived from an EMBL/GenBank/DDBJ whole genome shotgun (WGS) entry which is preliminary data.</text>
</comment>
<dbReference type="SUPFAM" id="SSF52091">
    <property type="entry name" value="SpoIIaa-like"/>
    <property type="match status" value="1"/>
</dbReference>
<dbReference type="Pfam" id="PF01740">
    <property type="entry name" value="STAS"/>
    <property type="match status" value="1"/>
</dbReference>
<dbReference type="EMBL" id="JAHQCR010000023">
    <property type="protein sequence ID" value="MBU9720931.1"/>
    <property type="molecule type" value="Genomic_DNA"/>
</dbReference>
<organism evidence="3 4">
    <name type="scientific">Evansella alkalicola</name>
    <dbReference type="NCBI Taxonomy" id="745819"/>
    <lineage>
        <taxon>Bacteria</taxon>
        <taxon>Bacillati</taxon>
        <taxon>Bacillota</taxon>
        <taxon>Bacilli</taxon>
        <taxon>Bacillales</taxon>
        <taxon>Bacillaceae</taxon>
        <taxon>Evansella</taxon>
    </lineage>
</organism>
<dbReference type="RefSeq" id="WP_088074119.1">
    <property type="nucleotide sequence ID" value="NZ_JAHQCR010000023.1"/>
</dbReference>
<dbReference type="Proteomes" id="UP000790580">
    <property type="component" value="Unassembled WGS sequence"/>
</dbReference>
<keyword evidence="1" id="KW-0597">Phosphoprotein</keyword>
<reference evidence="3 4" key="1">
    <citation type="submission" date="2021-06" db="EMBL/GenBank/DDBJ databases">
        <title>Bacillus sp. RD4P76, an endophyte from a halophyte.</title>
        <authorList>
            <person name="Sun J.-Q."/>
        </authorList>
    </citation>
    <scope>NUCLEOTIDE SEQUENCE [LARGE SCALE GENOMIC DNA]</scope>
    <source>
        <strain evidence="3 4">JCM 17098</strain>
    </source>
</reference>
<evidence type="ECO:0000313" key="3">
    <source>
        <dbReference type="EMBL" id="MBU9720931.1"/>
    </source>
</evidence>
<proteinExistence type="predicted"/>
<keyword evidence="4" id="KW-1185">Reference proteome</keyword>
<dbReference type="PROSITE" id="PS50801">
    <property type="entry name" value="STAS"/>
    <property type="match status" value="1"/>
</dbReference>
<protein>
    <submittedName>
        <fullName evidence="3">STAS domain-containing protein</fullName>
    </submittedName>
</protein>
<evidence type="ECO:0000256" key="1">
    <source>
        <dbReference type="ARBA" id="ARBA00022553"/>
    </source>
</evidence>
<dbReference type="PANTHER" id="PTHR33745:SF3">
    <property type="entry name" value="RSBT CO-ANTAGONIST PROTEIN RSBRC"/>
    <property type="match status" value="1"/>
</dbReference>